<dbReference type="SUPFAM" id="SSF52317">
    <property type="entry name" value="Class I glutamine amidotransferase-like"/>
    <property type="match status" value="1"/>
</dbReference>
<dbReference type="Gene3D" id="3.40.50.880">
    <property type="match status" value="1"/>
</dbReference>
<dbReference type="GO" id="GO:0005524">
    <property type="term" value="F:ATP binding"/>
    <property type="evidence" value="ECO:0007669"/>
    <property type="project" value="UniProtKB-KW"/>
</dbReference>
<organism evidence="8 9">
    <name type="scientific">Candidatus Beckwithbacteria bacterium CG1_02_47_37</name>
    <dbReference type="NCBI Taxonomy" id="1805034"/>
    <lineage>
        <taxon>Bacteria</taxon>
        <taxon>Candidatus Beckwithiibacteriota</taxon>
    </lineage>
</organism>
<comment type="caution">
    <text evidence="8">The sequence shown here is derived from an EMBL/GenBank/DDBJ whole genome shotgun (WGS) entry which is preliminary data.</text>
</comment>
<dbReference type="GO" id="GO:0006189">
    <property type="term" value="P:'de novo' IMP biosynthetic process"/>
    <property type="evidence" value="ECO:0007669"/>
    <property type="project" value="InterPro"/>
</dbReference>
<keyword evidence="5" id="KW-0378">Hydrolase</keyword>
<dbReference type="PANTHER" id="PTHR47552:SF1">
    <property type="entry name" value="PHOSPHORIBOSYLFORMYLGLYCINAMIDINE SYNTHASE SUBUNIT PURQ"/>
    <property type="match status" value="1"/>
</dbReference>
<evidence type="ECO:0000256" key="5">
    <source>
        <dbReference type="ARBA" id="ARBA00022801"/>
    </source>
</evidence>
<keyword evidence="7" id="KW-0315">Glutamine amidotransferase</keyword>
<proteinExistence type="predicted"/>
<gene>
    <name evidence="8" type="ORF">AUJ59_01620</name>
</gene>
<evidence type="ECO:0000256" key="4">
    <source>
        <dbReference type="ARBA" id="ARBA00022755"/>
    </source>
</evidence>
<dbReference type="Proteomes" id="UP000183144">
    <property type="component" value="Unassembled WGS sequence"/>
</dbReference>
<keyword evidence="6" id="KW-0067">ATP-binding</keyword>
<dbReference type="Pfam" id="PF13507">
    <property type="entry name" value="GATase_5"/>
    <property type="match status" value="1"/>
</dbReference>
<keyword evidence="4" id="KW-0658">Purine biosynthesis</keyword>
<evidence type="ECO:0000313" key="8">
    <source>
        <dbReference type="EMBL" id="OIN89401.1"/>
    </source>
</evidence>
<accession>A0A1J4RPR2</accession>
<dbReference type="GO" id="GO:0016787">
    <property type="term" value="F:hydrolase activity"/>
    <property type="evidence" value="ECO:0007669"/>
    <property type="project" value="UniProtKB-KW"/>
</dbReference>
<evidence type="ECO:0008006" key="10">
    <source>
        <dbReference type="Google" id="ProtNLM"/>
    </source>
</evidence>
<evidence type="ECO:0000256" key="2">
    <source>
        <dbReference type="ARBA" id="ARBA00022598"/>
    </source>
</evidence>
<dbReference type="AlphaFoldDB" id="A0A1J4RPR2"/>
<dbReference type="InterPro" id="IPR029062">
    <property type="entry name" value="Class_I_gatase-like"/>
</dbReference>
<evidence type="ECO:0000256" key="3">
    <source>
        <dbReference type="ARBA" id="ARBA00022741"/>
    </source>
</evidence>
<dbReference type="GO" id="GO:0004642">
    <property type="term" value="F:phosphoribosylformylglycinamidine synthase activity"/>
    <property type="evidence" value="ECO:0007669"/>
    <property type="project" value="InterPro"/>
</dbReference>
<evidence type="ECO:0000256" key="6">
    <source>
        <dbReference type="ARBA" id="ARBA00022840"/>
    </source>
</evidence>
<keyword evidence="1" id="KW-0963">Cytoplasm</keyword>
<dbReference type="InterPro" id="IPR010075">
    <property type="entry name" value="PRibForGlyAmidine_synth_PurQ"/>
</dbReference>
<dbReference type="PANTHER" id="PTHR47552">
    <property type="entry name" value="PHOSPHORIBOSYLFORMYLGLYCINAMIDINE SYNTHASE SUBUNIT PURQ"/>
    <property type="match status" value="1"/>
</dbReference>
<evidence type="ECO:0000256" key="7">
    <source>
        <dbReference type="ARBA" id="ARBA00022962"/>
    </source>
</evidence>
<dbReference type="EMBL" id="MNUI01000031">
    <property type="protein sequence ID" value="OIN89401.1"/>
    <property type="molecule type" value="Genomic_DNA"/>
</dbReference>
<protein>
    <recommendedName>
        <fullName evidence="10">Glutamine amidotransferase domain-containing protein</fullName>
    </recommendedName>
</protein>
<name>A0A1J4RPR2_9BACT</name>
<sequence length="213" mass="23148">MRKKKVAVWYWPGTNCEVESLKSWELLGADAELVFAKHFVSGAKKVTDYDLHHWTGGFTYGDDAGAGSIAALMAKEAIEILKGAGLPVIMECNGFQIGMRADVFGPGLALVQNDSGEFCSMPVLHRVVKSDCLWTKGLEGKVLRFPSAHRYGKLVVTGDRRPNVALVYASESPNGGEIAGIYEGNWFGLMDHPGRPYDNPDGLLIYANGLRAA</sequence>
<dbReference type="SMART" id="SM01211">
    <property type="entry name" value="GATase_5"/>
    <property type="match status" value="1"/>
</dbReference>
<dbReference type="STRING" id="1805034.AUJ59_01620"/>
<keyword evidence="3" id="KW-0547">Nucleotide-binding</keyword>
<keyword evidence="2" id="KW-0436">Ligase</keyword>
<evidence type="ECO:0000313" key="9">
    <source>
        <dbReference type="Proteomes" id="UP000183144"/>
    </source>
</evidence>
<evidence type="ECO:0000256" key="1">
    <source>
        <dbReference type="ARBA" id="ARBA00022490"/>
    </source>
</evidence>
<reference evidence="8 9" key="1">
    <citation type="journal article" date="2016" name="Environ. Microbiol.">
        <title>Genomic resolution of a cold subsurface aquifer community provides metabolic insights for novel microbes adapted to high CO concentrations.</title>
        <authorList>
            <person name="Probst A.J."/>
            <person name="Castelle C.J."/>
            <person name="Singh A."/>
            <person name="Brown C.T."/>
            <person name="Anantharaman K."/>
            <person name="Sharon I."/>
            <person name="Hug L.A."/>
            <person name="Burstein D."/>
            <person name="Emerson J.B."/>
            <person name="Thomas B.C."/>
            <person name="Banfield J.F."/>
        </authorList>
    </citation>
    <scope>NUCLEOTIDE SEQUENCE [LARGE SCALE GENOMIC DNA]</scope>
    <source>
        <strain evidence="8">CG1_02_47_37</strain>
    </source>
</reference>